<dbReference type="EMBL" id="LKCW01000087">
    <property type="protein sequence ID" value="KPM40282.1"/>
    <property type="molecule type" value="Genomic_DNA"/>
</dbReference>
<evidence type="ECO:0000259" key="3">
    <source>
        <dbReference type="Pfam" id="PF13934"/>
    </source>
</evidence>
<reference evidence="4 5" key="1">
    <citation type="submission" date="2015-09" db="EMBL/GenBank/DDBJ databases">
        <title>Draft genome of a European isolate of the apple canker pathogen Neonectria ditissima.</title>
        <authorList>
            <person name="Gomez-Cortecero A."/>
            <person name="Harrison R.J."/>
            <person name="Armitage A.D."/>
        </authorList>
    </citation>
    <scope>NUCLEOTIDE SEQUENCE [LARGE SCALE GENOMIC DNA]</scope>
    <source>
        <strain evidence="4 5">R09/05</strain>
    </source>
</reference>
<accession>A0A0P7BCQ3</accession>
<comment type="subcellular location">
    <subcellularLocation>
        <location evidence="1">Nucleus</location>
    </subcellularLocation>
</comment>
<keyword evidence="5" id="KW-1185">Reference proteome</keyword>
<evidence type="ECO:0000313" key="4">
    <source>
        <dbReference type="EMBL" id="KPM40282.1"/>
    </source>
</evidence>
<evidence type="ECO:0000256" key="2">
    <source>
        <dbReference type="ARBA" id="ARBA00023242"/>
    </source>
</evidence>
<dbReference type="Proteomes" id="UP000050424">
    <property type="component" value="Unassembled WGS sequence"/>
</dbReference>
<feature type="domain" description="ELYS-like" evidence="3">
    <location>
        <begin position="37"/>
        <end position="254"/>
    </location>
</feature>
<evidence type="ECO:0000313" key="5">
    <source>
        <dbReference type="Proteomes" id="UP000050424"/>
    </source>
</evidence>
<dbReference type="InterPro" id="IPR025151">
    <property type="entry name" value="ELYS_dom"/>
</dbReference>
<evidence type="ECO:0000256" key="1">
    <source>
        <dbReference type="ARBA" id="ARBA00004123"/>
    </source>
</evidence>
<dbReference type="Pfam" id="PF13934">
    <property type="entry name" value="ELYS"/>
    <property type="match status" value="1"/>
</dbReference>
<dbReference type="OrthoDB" id="20729at2759"/>
<keyword evidence="2" id="KW-0539">Nucleus</keyword>
<gene>
    <name evidence="4" type="ORF">AK830_g6259</name>
</gene>
<dbReference type="AlphaFoldDB" id="A0A0P7BCQ3"/>
<name>A0A0P7BCQ3_9HYPO</name>
<proteinExistence type="predicted"/>
<organism evidence="4 5">
    <name type="scientific">Neonectria ditissima</name>
    <dbReference type="NCBI Taxonomy" id="78410"/>
    <lineage>
        <taxon>Eukaryota</taxon>
        <taxon>Fungi</taxon>
        <taxon>Dikarya</taxon>
        <taxon>Ascomycota</taxon>
        <taxon>Pezizomycotina</taxon>
        <taxon>Sordariomycetes</taxon>
        <taxon>Hypocreomycetidae</taxon>
        <taxon>Hypocreales</taxon>
        <taxon>Nectriaceae</taxon>
        <taxon>Neonectria</taxon>
    </lineage>
</organism>
<dbReference type="GO" id="GO:0005634">
    <property type="term" value="C:nucleus"/>
    <property type="evidence" value="ECO:0007669"/>
    <property type="project" value="UniProtKB-SubCell"/>
</dbReference>
<protein>
    <recommendedName>
        <fullName evidence="3">ELYS-like domain-containing protein</fullName>
    </recommendedName>
</protein>
<comment type="caution">
    <text evidence="4">The sequence shown here is derived from an EMBL/GenBank/DDBJ whole genome shotgun (WGS) entry which is preliminary data.</text>
</comment>
<sequence length="306" mass="34545">MFNYTSLFDVFPEAAPNPYDRKAQQEIDSSRKSFDGVLFIDRVLRAVGITKAKVYPPKTDAALKQLHQQICEANMSTHHKFSLFYYLLLDFDQTSGRQNVSEVFVDVSGMPKKYQIFMKGLWYMDRQDFGQALEYIAHPSLIPDFADDIITVLVRRAQGNDYSLALSYFHTVQPILQTSAALELLFDAMARTSILEALFYSRTHPTHTRKLLFRQLVSSVLDGGNGAEFSERASELAFLPLDSAEEEWFEEYLTVGNGKNHKKAKDTLLIRKIACDRFSDVANIKQGGHWSGVLDGIKGGIGGHAE</sequence>
<dbReference type="STRING" id="78410.A0A0P7BCQ3"/>